<proteinExistence type="evidence at transcript level"/>
<dbReference type="InterPro" id="IPR039670">
    <property type="entry name" value="NPC2-like"/>
</dbReference>
<dbReference type="GO" id="GO:0005576">
    <property type="term" value="C:extracellular region"/>
    <property type="evidence" value="ECO:0007669"/>
    <property type="project" value="UniProtKB-SubCell"/>
</dbReference>
<dbReference type="Pfam" id="PF02221">
    <property type="entry name" value="E1_DerP2_DerF2"/>
    <property type="match status" value="1"/>
</dbReference>
<feature type="chain" id="PRO_5004193708" evidence="4">
    <location>
        <begin position="19"/>
        <end position="144"/>
    </location>
</feature>
<dbReference type="Allergome" id="3152">
    <property type="allergen name" value="Blo t 2.0101"/>
</dbReference>
<dbReference type="SUPFAM" id="SSF81296">
    <property type="entry name" value="E set domains"/>
    <property type="match status" value="1"/>
</dbReference>
<comment type="similarity">
    <text evidence="2">Belongs to the NPC2 family.</text>
</comment>
<accession>Q1M2P1</accession>
<dbReference type="PANTHER" id="PTHR11306">
    <property type="entry name" value="NIEMANN PICK TYPE C2 PROTEIN NPC2-RELATED"/>
    <property type="match status" value="1"/>
</dbReference>
<evidence type="ECO:0000256" key="3">
    <source>
        <dbReference type="ARBA" id="ARBA00022525"/>
    </source>
</evidence>
<dbReference type="SMART" id="SM00737">
    <property type="entry name" value="ML"/>
    <property type="match status" value="1"/>
</dbReference>
<dbReference type="AlphaFoldDB" id="Q1M2P1"/>
<feature type="domain" description="MD-2-related lipid-recognition" evidence="5">
    <location>
        <begin position="23"/>
        <end position="140"/>
    </location>
</feature>
<reference evidence="6" key="1">
    <citation type="submission" date="2003-04" db="EMBL/GenBank/DDBJ databases">
        <title>Cloning and expression of group 2 allergen isoforms from the storage mites Lepidoglyphus destructor and Blomia tropicalis.</title>
        <authorList>
            <person name="Chew F.T."/>
            <person name="Angus A.C."/>
            <person name="Lim S.H."/>
        </authorList>
    </citation>
    <scope>NUCLEOTIDE SEQUENCE</scope>
</reference>
<dbReference type="GO" id="GO:0032934">
    <property type="term" value="F:sterol binding"/>
    <property type="evidence" value="ECO:0007669"/>
    <property type="project" value="InterPro"/>
</dbReference>
<evidence type="ECO:0000256" key="2">
    <source>
        <dbReference type="ARBA" id="ARBA00006370"/>
    </source>
</evidence>
<dbReference type="Allergome" id="436">
    <property type="allergen name" value="Blo t 2"/>
</dbReference>
<organism evidence="6">
    <name type="scientific">Blomia tropicalis</name>
    <name type="common">Mite</name>
    <dbReference type="NCBI Taxonomy" id="40697"/>
    <lineage>
        <taxon>Eukaryota</taxon>
        <taxon>Metazoa</taxon>
        <taxon>Ecdysozoa</taxon>
        <taxon>Arthropoda</taxon>
        <taxon>Chelicerata</taxon>
        <taxon>Arachnida</taxon>
        <taxon>Acari</taxon>
        <taxon>Acariformes</taxon>
        <taxon>Sarcoptiformes</taxon>
        <taxon>Astigmata</taxon>
        <taxon>Glycyphagoidea</taxon>
        <taxon>Echimyopodidae</taxon>
        <taxon>Blomia</taxon>
    </lineage>
</organism>
<evidence type="ECO:0000313" key="6">
    <source>
        <dbReference type="EMBL" id="AAQ73483.1"/>
    </source>
</evidence>
<evidence type="ECO:0000259" key="5">
    <source>
        <dbReference type="SMART" id="SM00737"/>
    </source>
</evidence>
<dbReference type="SMR" id="Q1M2P1"/>
<dbReference type="InterPro" id="IPR014756">
    <property type="entry name" value="Ig_E-set"/>
</dbReference>
<dbReference type="FunFam" id="2.60.40.770:FF:000001">
    <property type="entry name" value="NPC intracellular cholesterol transporter 2"/>
    <property type="match status" value="1"/>
</dbReference>
<comment type="subcellular location">
    <subcellularLocation>
        <location evidence="1">Secreted</location>
    </subcellularLocation>
</comment>
<dbReference type="EMBL" id="AY288141">
    <property type="protein sequence ID" value="AAQ73483.1"/>
    <property type="molecule type" value="mRNA"/>
</dbReference>
<evidence type="ECO:0000256" key="1">
    <source>
        <dbReference type="ARBA" id="ARBA00004613"/>
    </source>
</evidence>
<keyword evidence="3" id="KW-0964">Secreted</keyword>
<dbReference type="Gene3D" id="2.60.40.770">
    <property type="match status" value="1"/>
</dbReference>
<keyword evidence="4" id="KW-0732">Signal</keyword>
<dbReference type="PANTHER" id="PTHR11306:SF68">
    <property type="entry name" value="NPC INTRACELLULAR CHOLESTEROL TRANSPORTER 2"/>
    <property type="match status" value="1"/>
</dbReference>
<dbReference type="GO" id="GO:0015918">
    <property type="term" value="P:sterol transport"/>
    <property type="evidence" value="ECO:0007669"/>
    <property type="project" value="InterPro"/>
</dbReference>
<sequence>MFKFICLALLPFWSRAAAGDVKFTDCAHGEVTSLDLSGCSGDHCIIHKGKSFTLKTFFIANQDSEKLEIKISAIMNNIEVPVPGVDKDGCKHTTCPLKKGQKYELDYSLIIPTILPNLKTVTTASLVGDHGVVACGKVNTEVVD</sequence>
<name>Q1M2P1_BLOTA</name>
<dbReference type="InterPro" id="IPR003172">
    <property type="entry name" value="ML_dom"/>
</dbReference>
<evidence type="ECO:0000256" key="4">
    <source>
        <dbReference type="SAM" id="SignalP"/>
    </source>
</evidence>
<protein>
    <submittedName>
        <fullName evidence="6">Type 2 allergen Blo t 2.047</fullName>
    </submittedName>
</protein>
<feature type="signal peptide" evidence="4">
    <location>
        <begin position="1"/>
        <end position="18"/>
    </location>
</feature>